<comment type="caution">
    <text evidence="1">The sequence shown here is derived from an EMBL/GenBank/DDBJ whole genome shotgun (WGS) entry which is preliminary data.</text>
</comment>
<gene>
    <name evidence="1" type="ORF">CYQ91_17025</name>
</gene>
<dbReference type="EMBL" id="PKPZ01000014">
    <property type="protein sequence ID" value="RPB37207.1"/>
    <property type="molecule type" value="Genomic_DNA"/>
</dbReference>
<accession>A0AAX1XJY8</accession>
<evidence type="ECO:0008006" key="3">
    <source>
        <dbReference type="Google" id="ProtNLM"/>
    </source>
</evidence>
<protein>
    <recommendedName>
        <fullName evidence="3">MafI family immunity protein</fullName>
    </recommendedName>
</protein>
<name>A0AAX1XJY8_9VIBR</name>
<organism evidence="1 2">
    <name type="scientific">Vibrio diabolicus</name>
    <dbReference type="NCBI Taxonomy" id="50719"/>
    <lineage>
        <taxon>Bacteria</taxon>
        <taxon>Pseudomonadati</taxon>
        <taxon>Pseudomonadota</taxon>
        <taxon>Gammaproteobacteria</taxon>
        <taxon>Vibrionales</taxon>
        <taxon>Vibrionaceae</taxon>
        <taxon>Vibrio</taxon>
        <taxon>Vibrio diabolicus subgroup</taxon>
    </lineage>
</organism>
<reference evidence="1 2" key="1">
    <citation type="journal article" date="2018" name="AMB Express">
        <title>Occurrence and significance of pathogenicity and fitness islands in environmental vibrios.</title>
        <authorList>
            <person name="Klein S."/>
            <person name="Pipes S."/>
            <person name="Lovell C.R."/>
        </authorList>
    </citation>
    <scope>NUCLEOTIDE SEQUENCE [LARGE SCALE GENOMIC DNA]</scope>
    <source>
        <strain evidence="1 2">JBS-8-11-1</strain>
    </source>
</reference>
<dbReference type="AlphaFoldDB" id="A0AAX1XJY8"/>
<proteinExistence type="predicted"/>
<evidence type="ECO:0000313" key="1">
    <source>
        <dbReference type="EMBL" id="RPB37207.1"/>
    </source>
</evidence>
<sequence length="75" mass="8621">MSNLHDLIERRANFSKIMESINLSSSEYEFLELSYLELVGGDFDDEFFKTIALKLQNQSVNVRDNIDDIISDVSS</sequence>
<dbReference type="Proteomes" id="UP000283878">
    <property type="component" value="Unassembled WGS sequence"/>
</dbReference>
<evidence type="ECO:0000313" key="2">
    <source>
        <dbReference type="Proteomes" id="UP000283878"/>
    </source>
</evidence>